<sequence length="52" mass="6204">MRTPSMQRTYLKPSEPHSGFETKPLNPMFRHCCRPRIEHRSTERLELAVIHT</sequence>
<accession>A0A0V1KJ73</accession>
<comment type="caution">
    <text evidence="2">The sequence shown here is derived from an EMBL/GenBank/DDBJ whole genome shotgun (WGS) entry which is preliminary data.</text>
</comment>
<name>A0A0V1KJ73_9BILA</name>
<proteinExistence type="predicted"/>
<protein>
    <submittedName>
        <fullName evidence="2">Uncharacterized protein</fullName>
    </submittedName>
</protein>
<dbReference type="EMBL" id="JYDW01001027">
    <property type="protein sequence ID" value="KRZ47280.1"/>
    <property type="molecule type" value="Genomic_DNA"/>
</dbReference>
<organism evidence="2 3">
    <name type="scientific">Trichinella nativa</name>
    <dbReference type="NCBI Taxonomy" id="6335"/>
    <lineage>
        <taxon>Eukaryota</taxon>
        <taxon>Metazoa</taxon>
        <taxon>Ecdysozoa</taxon>
        <taxon>Nematoda</taxon>
        <taxon>Enoplea</taxon>
        <taxon>Dorylaimia</taxon>
        <taxon>Trichinellida</taxon>
        <taxon>Trichinellidae</taxon>
        <taxon>Trichinella</taxon>
    </lineage>
</organism>
<evidence type="ECO:0000313" key="2">
    <source>
        <dbReference type="EMBL" id="KRZ47280.1"/>
    </source>
</evidence>
<reference evidence="2 3" key="1">
    <citation type="submission" date="2015-05" db="EMBL/GenBank/DDBJ databases">
        <title>Evolution of Trichinella species and genotypes.</title>
        <authorList>
            <person name="Korhonen P.K."/>
            <person name="Edoardo P."/>
            <person name="Giuseppe L.R."/>
            <person name="Gasser R.B."/>
        </authorList>
    </citation>
    <scope>NUCLEOTIDE SEQUENCE [LARGE SCALE GENOMIC DNA]</scope>
    <source>
        <strain evidence="2">ISS10</strain>
    </source>
</reference>
<keyword evidence="3" id="KW-1185">Reference proteome</keyword>
<gene>
    <name evidence="2" type="ORF">T02_6958</name>
</gene>
<evidence type="ECO:0000313" key="3">
    <source>
        <dbReference type="Proteomes" id="UP000054721"/>
    </source>
</evidence>
<dbReference type="AlphaFoldDB" id="A0A0V1KJ73"/>
<evidence type="ECO:0000256" key="1">
    <source>
        <dbReference type="SAM" id="MobiDB-lite"/>
    </source>
</evidence>
<feature type="region of interest" description="Disordered" evidence="1">
    <location>
        <begin position="1"/>
        <end position="25"/>
    </location>
</feature>
<dbReference type="Proteomes" id="UP000054721">
    <property type="component" value="Unassembled WGS sequence"/>
</dbReference>